<feature type="domain" description="DNA methylase adenine-specific" evidence="6">
    <location>
        <begin position="308"/>
        <end position="496"/>
    </location>
</feature>
<protein>
    <recommendedName>
        <fullName evidence="1">site-specific DNA-methyltransferase (adenine-specific)</fullName>
        <ecNumber evidence="1">2.1.1.72</ecNumber>
    </recommendedName>
</protein>
<dbReference type="PANTHER" id="PTHR33841">
    <property type="entry name" value="DNA METHYLTRANSFERASE YEEA-RELATED"/>
    <property type="match status" value="1"/>
</dbReference>
<keyword evidence="9" id="KW-1185">Reference proteome</keyword>
<name>A0A7H2BKR5_9MICC</name>
<dbReference type="GO" id="GO:0032259">
    <property type="term" value="P:methylation"/>
    <property type="evidence" value="ECO:0007669"/>
    <property type="project" value="UniProtKB-KW"/>
</dbReference>
<dbReference type="Gene3D" id="3.40.50.150">
    <property type="entry name" value="Vaccinia Virus protein VP39"/>
    <property type="match status" value="1"/>
</dbReference>
<dbReference type="InterPro" id="IPR029063">
    <property type="entry name" value="SAM-dependent_MTases_sf"/>
</dbReference>
<feature type="region of interest" description="Disordered" evidence="5">
    <location>
        <begin position="730"/>
        <end position="751"/>
    </location>
</feature>
<dbReference type="GO" id="GO:0009007">
    <property type="term" value="F:site-specific DNA-methyltransferase (adenine-specific) activity"/>
    <property type="evidence" value="ECO:0007669"/>
    <property type="project" value="UniProtKB-EC"/>
</dbReference>
<evidence type="ECO:0000256" key="5">
    <source>
        <dbReference type="SAM" id="MobiDB-lite"/>
    </source>
</evidence>
<dbReference type="RefSeq" id="WP_190617844.1">
    <property type="nucleotide sequence ID" value="NZ_CP061538.1"/>
</dbReference>
<organism evidence="8 9">
    <name type="scientific">Rothia amarae</name>
    <dbReference type="NCBI Taxonomy" id="169480"/>
    <lineage>
        <taxon>Bacteria</taxon>
        <taxon>Bacillati</taxon>
        <taxon>Actinomycetota</taxon>
        <taxon>Actinomycetes</taxon>
        <taxon>Micrococcales</taxon>
        <taxon>Micrococcaceae</taxon>
        <taxon>Rothia</taxon>
    </lineage>
</organism>
<dbReference type="EMBL" id="CP061538">
    <property type="protein sequence ID" value="QNV40261.1"/>
    <property type="molecule type" value="Genomic_DNA"/>
</dbReference>
<proteinExistence type="predicted"/>
<sequence length="1092" mass="123190">MSPFSDFVSTYIRTVNENLSSQIGEPEAQLTTPVANLLVAVGSEIDNQEIVVIRETRIEDGAARPDFGVQVDGLLVGHVELKKPGVSLDPDTYKSGHNKEQWEKLRNLPNLLHTDGTEWRLWHYGELVDIVNIHRKGRNSAELLNRFKGILQKFLNWSPVPISTTDALVNKMGMLAALLRAEVLEQLKLQRKLAKNPKIAPRKLPLPALKEDWRSVLYPRATDEEFADGFAQTIIFALILALTEGKDIDIKSLHNISRELQENHGLLGNALGLLTEHISEQSELYTTLTIITRTFSAVDWESISRGSTDVYLHLYEHFLNVYDPELRKKTGSYYTPVEVVDSMVRITDEALRLYLNKPMGLASDGVAVIDPAMGTGTYPLSVLRSVAENPDLLGPGEVKDRINYIAENLYGFELQSGSFSVAELRVSQTLEQLGGTIPAGGLNLFVADTLENPKKSDNARLSYSLQLIAEQRIKANRIKKYTPIQVCIGNPPYKDKAEGMGGWIEQGDESQPLLADFKSAGNGRLEYVLKNLYVYFWRWAFWKVFESVETSDAGVVCFITADGYLRGPGFAGMREYIRRNTSRGWIINLTPEGKQPPAKNAIFNIETPVSVALFVREPNNSVEVPSDIKYVSFEGTREEKFAAFKELTLDSELFQDVRTGWHDKFSPKAEGEWDSYLAMHDIFCWQSPGIKPNKTWVYAPHPDVLEFRWNELADEADKVLREEKFRETRDSSLYKGKKPLPGTDTQQGTENPLNQVFDHEIDRSISKVVQVAYRSFDRQNIIADSRVLATPRPNLWAARSAQQIFVVEQHAHFPKAGPGLMMSALIPDMDMFNNRGGRAHPLFHPDGSPNIVPELSSELSELLGLELTDSDILYYLAGLTAHPGYVETFEEELQEAGIRIPLSARADLWEELIALGKNIVWLHTYGERGEPLEGISSLKETAGEYSMPVYQENMVSMPEKKPTWLVKLTKDGKEYENALQFGTAIWSNVDQRVFEYTVGGVNVIGSWAGYRLKKPLGKKTSPLNDIVQGTWPREWSREFSELLSVLTHLVNLEEQQKKLLTKVLANPLFLREKLEEQGVVWPTPKDRKPKMA</sequence>
<feature type="domain" description="Type ISP restriction-modification enzyme LLaBIII C-terminal specificity" evidence="7">
    <location>
        <begin position="681"/>
        <end position="1040"/>
    </location>
</feature>
<evidence type="ECO:0000313" key="8">
    <source>
        <dbReference type="EMBL" id="QNV40261.1"/>
    </source>
</evidence>
<comment type="catalytic activity">
    <reaction evidence="4">
        <text>a 2'-deoxyadenosine in DNA + S-adenosyl-L-methionine = an N(6)-methyl-2'-deoxyadenosine in DNA + S-adenosyl-L-homocysteine + H(+)</text>
        <dbReference type="Rhea" id="RHEA:15197"/>
        <dbReference type="Rhea" id="RHEA-COMP:12418"/>
        <dbReference type="Rhea" id="RHEA-COMP:12419"/>
        <dbReference type="ChEBI" id="CHEBI:15378"/>
        <dbReference type="ChEBI" id="CHEBI:57856"/>
        <dbReference type="ChEBI" id="CHEBI:59789"/>
        <dbReference type="ChEBI" id="CHEBI:90615"/>
        <dbReference type="ChEBI" id="CHEBI:90616"/>
        <dbReference type="EC" id="2.1.1.72"/>
    </reaction>
</comment>
<dbReference type="InterPro" id="IPR003356">
    <property type="entry name" value="DNA_methylase_A-5"/>
</dbReference>
<dbReference type="PRINTS" id="PR00507">
    <property type="entry name" value="N12N6MTFRASE"/>
</dbReference>
<keyword evidence="2 8" id="KW-0489">Methyltransferase</keyword>
<evidence type="ECO:0000256" key="3">
    <source>
        <dbReference type="ARBA" id="ARBA00022679"/>
    </source>
</evidence>
<dbReference type="EC" id="2.1.1.72" evidence="1"/>
<reference evidence="8 9" key="1">
    <citation type="submission" date="2020-09" db="EMBL/GenBank/DDBJ databases">
        <title>Investigation of environmental microbe.</title>
        <authorList>
            <person name="Ou Y."/>
            <person name="Kang Q."/>
        </authorList>
    </citation>
    <scope>NUCLEOTIDE SEQUENCE [LARGE SCALE GENOMIC DNA]</scope>
    <source>
        <strain evidence="8 9">KJZ-9</strain>
    </source>
</reference>
<accession>A0A7H2BKR5</accession>
<dbReference type="SUPFAM" id="SSF53335">
    <property type="entry name" value="S-adenosyl-L-methionine-dependent methyltransferases"/>
    <property type="match status" value="1"/>
</dbReference>
<dbReference type="PANTHER" id="PTHR33841:SF1">
    <property type="entry name" value="DNA METHYLTRANSFERASE A"/>
    <property type="match status" value="1"/>
</dbReference>
<evidence type="ECO:0000256" key="4">
    <source>
        <dbReference type="ARBA" id="ARBA00047942"/>
    </source>
</evidence>
<dbReference type="Pfam" id="PF18135">
    <property type="entry name" value="Type_ISP_C"/>
    <property type="match status" value="1"/>
</dbReference>
<dbReference type="AlphaFoldDB" id="A0A7H2BKR5"/>
<dbReference type="REBASE" id="452776">
    <property type="entry name" value="RamKJZ9ORF2155P"/>
</dbReference>
<dbReference type="Pfam" id="PF02384">
    <property type="entry name" value="N6_Mtase"/>
    <property type="match status" value="1"/>
</dbReference>
<evidence type="ECO:0000256" key="1">
    <source>
        <dbReference type="ARBA" id="ARBA00011900"/>
    </source>
</evidence>
<dbReference type="Proteomes" id="UP000516421">
    <property type="component" value="Chromosome"/>
</dbReference>
<evidence type="ECO:0000259" key="6">
    <source>
        <dbReference type="Pfam" id="PF02384"/>
    </source>
</evidence>
<evidence type="ECO:0000256" key="2">
    <source>
        <dbReference type="ARBA" id="ARBA00022603"/>
    </source>
</evidence>
<gene>
    <name evidence="8" type="ORF">IDM48_02155</name>
</gene>
<evidence type="ECO:0000313" key="9">
    <source>
        <dbReference type="Proteomes" id="UP000516421"/>
    </source>
</evidence>
<dbReference type="KEGG" id="rama:IDM48_02155"/>
<dbReference type="InterPro" id="IPR041635">
    <property type="entry name" value="Type_ISP_LLaBIII_C"/>
</dbReference>
<evidence type="ECO:0000259" key="7">
    <source>
        <dbReference type="Pfam" id="PF18135"/>
    </source>
</evidence>
<keyword evidence="3" id="KW-0808">Transferase</keyword>
<dbReference type="InterPro" id="IPR050953">
    <property type="entry name" value="N4_N6_ade-DNA_methylase"/>
</dbReference>
<dbReference type="GO" id="GO:0003677">
    <property type="term" value="F:DNA binding"/>
    <property type="evidence" value="ECO:0007669"/>
    <property type="project" value="InterPro"/>
</dbReference>
<dbReference type="GO" id="GO:0008170">
    <property type="term" value="F:N-methyltransferase activity"/>
    <property type="evidence" value="ECO:0007669"/>
    <property type="project" value="InterPro"/>
</dbReference>